<keyword evidence="1" id="KW-0812">Transmembrane</keyword>
<evidence type="ECO:0000259" key="2">
    <source>
        <dbReference type="Pfam" id="PF14501"/>
    </source>
</evidence>
<dbReference type="InterPro" id="IPR032834">
    <property type="entry name" value="NatK-like_C"/>
</dbReference>
<accession>A0A1M6C692</accession>
<gene>
    <name evidence="3" type="ORF">SAMN05444373_100460</name>
</gene>
<dbReference type="CDD" id="cd16935">
    <property type="entry name" value="HATPase_AgrC-ComD-like"/>
    <property type="match status" value="1"/>
</dbReference>
<dbReference type="Pfam" id="PF14501">
    <property type="entry name" value="HATPase_c_5"/>
    <property type="match status" value="1"/>
</dbReference>
<keyword evidence="1" id="KW-1133">Transmembrane helix</keyword>
<feature type="domain" description="Sensor histidine kinase NatK-like C-terminal" evidence="2">
    <location>
        <begin position="330"/>
        <end position="434"/>
    </location>
</feature>
<feature type="transmembrane region" description="Helical" evidence="1">
    <location>
        <begin position="92"/>
        <end position="114"/>
    </location>
</feature>
<evidence type="ECO:0000313" key="4">
    <source>
        <dbReference type="Proteomes" id="UP000324781"/>
    </source>
</evidence>
<name>A0A1M6C692_9FIRM</name>
<sequence length="445" mass="50452">MKNIDWLIVEAGTSMFEILLFFLFFNGFLVRKDTRRIKEALVLLIAFGVHFAVGAVFFDVQYIMLACAILVSVFICFSLYAGSFMLRLFSPLLVVALMVVLELISSVLISAFAGTGIHNVNIFLPVKLIIVFVKNLLALTAIKVVTYNRKSAAISIKTGYFLMMLIVPAISIVLVYTIFDLILKSGIEDVKLAITGLIGLMYVNIMIFVIFEGFMRQVNKEYRYMLMEKQLDMQLSHYEQLAESRSHIREIWHDFKNHIQCMRILYDKGDMKSLGEYIRNLSCYEERATVLDTGNPVIDALLSNKQSVAEHEGIHFDMELLIPPRINIPPADICTILGNSLDNAIEACSRIKSPHIEKRITLSLTYNNDHLVMTLSNTFEEKPKRRGRQFVTWKPSPQFHGLGLQSIERTVGQYNGNMKIDIEKGIFTLKILLPVAISESESVAG</sequence>
<feature type="transmembrane region" description="Helical" evidence="1">
    <location>
        <begin position="159"/>
        <end position="179"/>
    </location>
</feature>
<proteinExistence type="predicted"/>
<dbReference type="Gene3D" id="3.30.565.10">
    <property type="entry name" value="Histidine kinase-like ATPase, C-terminal domain"/>
    <property type="match status" value="1"/>
</dbReference>
<dbReference type="PANTHER" id="PTHR40448:SF1">
    <property type="entry name" value="TWO-COMPONENT SENSOR HISTIDINE KINASE"/>
    <property type="match status" value="1"/>
</dbReference>
<evidence type="ECO:0000313" key="3">
    <source>
        <dbReference type="EMBL" id="SHI56453.1"/>
    </source>
</evidence>
<protein>
    <submittedName>
        <fullName evidence="3">GHKL domain-containing protein</fullName>
    </submittedName>
</protein>
<dbReference type="EMBL" id="FQZP01000004">
    <property type="protein sequence ID" value="SHI56453.1"/>
    <property type="molecule type" value="Genomic_DNA"/>
</dbReference>
<keyword evidence="4" id="KW-1185">Reference proteome</keyword>
<dbReference type="OrthoDB" id="9816523at2"/>
<dbReference type="RefSeq" id="WP_149677728.1">
    <property type="nucleotide sequence ID" value="NZ_FQZP01000004.1"/>
</dbReference>
<feature type="transmembrane region" description="Helical" evidence="1">
    <location>
        <begin position="126"/>
        <end position="147"/>
    </location>
</feature>
<feature type="transmembrane region" description="Helical" evidence="1">
    <location>
        <begin position="63"/>
        <end position="80"/>
    </location>
</feature>
<dbReference type="InterPro" id="IPR036890">
    <property type="entry name" value="HATPase_C_sf"/>
</dbReference>
<dbReference type="Proteomes" id="UP000324781">
    <property type="component" value="Unassembled WGS sequence"/>
</dbReference>
<dbReference type="SUPFAM" id="SSF55874">
    <property type="entry name" value="ATPase domain of HSP90 chaperone/DNA topoisomerase II/histidine kinase"/>
    <property type="match status" value="1"/>
</dbReference>
<dbReference type="GO" id="GO:0042802">
    <property type="term" value="F:identical protein binding"/>
    <property type="evidence" value="ECO:0007669"/>
    <property type="project" value="TreeGrafter"/>
</dbReference>
<organism evidence="3 4">
    <name type="scientific">Thermoclostridium caenicola</name>
    <dbReference type="NCBI Taxonomy" id="659425"/>
    <lineage>
        <taxon>Bacteria</taxon>
        <taxon>Bacillati</taxon>
        <taxon>Bacillota</taxon>
        <taxon>Clostridia</taxon>
        <taxon>Eubacteriales</taxon>
        <taxon>Oscillospiraceae</taxon>
        <taxon>Thermoclostridium</taxon>
    </lineage>
</organism>
<feature type="transmembrane region" description="Helical" evidence="1">
    <location>
        <begin position="40"/>
        <end position="57"/>
    </location>
</feature>
<evidence type="ECO:0000256" key="1">
    <source>
        <dbReference type="SAM" id="Phobius"/>
    </source>
</evidence>
<feature type="transmembrane region" description="Helical" evidence="1">
    <location>
        <begin position="6"/>
        <end position="28"/>
    </location>
</feature>
<feature type="transmembrane region" description="Helical" evidence="1">
    <location>
        <begin position="191"/>
        <end position="215"/>
    </location>
</feature>
<dbReference type="PANTHER" id="PTHR40448">
    <property type="entry name" value="TWO-COMPONENT SENSOR HISTIDINE KINASE"/>
    <property type="match status" value="1"/>
</dbReference>
<keyword evidence="1" id="KW-0472">Membrane</keyword>
<dbReference type="AlphaFoldDB" id="A0A1M6C692"/>
<reference evidence="3 4" key="1">
    <citation type="submission" date="2016-11" db="EMBL/GenBank/DDBJ databases">
        <authorList>
            <person name="Varghese N."/>
            <person name="Submissions S."/>
        </authorList>
    </citation>
    <scope>NUCLEOTIDE SEQUENCE [LARGE SCALE GENOMIC DNA]</scope>
    <source>
        <strain evidence="3 4">DSM 19027</strain>
    </source>
</reference>